<evidence type="ECO:0000313" key="21">
    <source>
        <dbReference type="Proteomes" id="UP000604381"/>
    </source>
</evidence>
<evidence type="ECO:0000256" key="2">
    <source>
        <dbReference type="ARBA" id="ARBA00001936"/>
    </source>
</evidence>
<evidence type="ECO:0000256" key="17">
    <source>
        <dbReference type="ARBA" id="ARBA00030010"/>
    </source>
</evidence>
<keyword evidence="16" id="KW-0100">Branched-chain amino acid biosynthesis</keyword>
<dbReference type="GO" id="GO:0051287">
    <property type="term" value="F:NAD binding"/>
    <property type="evidence" value="ECO:0007669"/>
    <property type="project" value="InterPro"/>
</dbReference>
<accession>A0A930UHC9</accession>
<evidence type="ECO:0000313" key="20">
    <source>
        <dbReference type="EMBL" id="MBF2735141.1"/>
    </source>
</evidence>
<dbReference type="GO" id="GO:0009098">
    <property type="term" value="P:L-leucine biosynthetic process"/>
    <property type="evidence" value="ECO:0007669"/>
    <property type="project" value="UniProtKB-KW"/>
</dbReference>
<dbReference type="Gene3D" id="3.40.718.10">
    <property type="entry name" value="Isopropylmalate Dehydrogenase"/>
    <property type="match status" value="1"/>
</dbReference>
<keyword evidence="10" id="KW-0028">Amino-acid biosynthesis</keyword>
<evidence type="ECO:0000256" key="14">
    <source>
        <dbReference type="ARBA" id="ARBA00023027"/>
    </source>
</evidence>
<evidence type="ECO:0000256" key="12">
    <source>
        <dbReference type="ARBA" id="ARBA00022842"/>
    </source>
</evidence>
<feature type="non-terminal residue" evidence="20">
    <location>
        <position position="1"/>
    </location>
</feature>
<evidence type="ECO:0000256" key="9">
    <source>
        <dbReference type="ARBA" id="ARBA00022430"/>
    </source>
</evidence>
<keyword evidence="15" id="KW-0464">Manganese</keyword>
<keyword evidence="9" id="KW-0432">Leucine biosynthesis</keyword>
<keyword evidence="14" id="KW-0520">NAD</keyword>
<evidence type="ECO:0000256" key="5">
    <source>
        <dbReference type="ARBA" id="ARBA00008319"/>
    </source>
</evidence>
<evidence type="ECO:0000256" key="10">
    <source>
        <dbReference type="ARBA" id="ARBA00022605"/>
    </source>
</evidence>
<dbReference type="PANTHER" id="PTHR42979">
    <property type="entry name" value="3-ISOPROPYLMALATE DEHYDROGENASE"/>
    <property type="match status" value="1"/>
</dbReference>
<dbReference type="AlphaFoldDB" id="A0A930UHC9"/>
<feature type="domain" description="Isopropylmalate dehydrogenase-like" evidence="19">
    <location>
        <begin position="1"/>
        <end position="287"/>
    </location>
</feature>
<keyword evidence="11" id="KW-0479">Metal-binding</keyword>
<dbReference type="InterPro" id="IPR019818">
    <property type="entry name" value="IsoCit/isopropylmalate_DH_CS"/>
</dbReference>
<evidence type="ECO:0000256" key="16">
    <source>
        <dbReference type="ARBA" id="ARBA00023304"/>
    </source>
</evidence>
<comment type="cofactor">
    <cofactor evidence="3">
        <name>Mg(2+)</name>
        <dbReference type="ChEBI" id="CHEBI:18420"/>
    </cofactor>
</comment>
<dbReference type="Pfam" id="PF00180">
    <property type="entry name" value="Iso_dh"/>
    <property type="match status" value="1"/>
</dbReference>
<evidence type="ECO:0000256" key="13">
    <source>
        <dbReference type="ARBA" id="ARBA00023002"/>
    </source>
</evidence>
<evidence type="ECO:0000256" key="1">
    <source>
        <dbReference type="ARBA" id="ARBA00000624"/>
    </source>
</evidence>
<dbReference type="Proteomes" id="UP000604381">
    <property type="component" value="Unassembled WGS sequence"/>
</dbReference>
<comment type="catalytic activity">
    <reaction evidence="1">
        <text>(2R,3S)-3-isopropylmalate + NAD(+) = 4-methyl-2-oxopentanoate + CO2 + NADH</text>
        <dbReference type="Rhea" id="RHEA:32271"/>
        <dbReference type="ChEBI" id="CHEBI:16526"/>
        <dbReference type="ChEBI" id="CHEBI:17865"/>
        <dbReference type="ChEBI" id="CHEBI:35121"/>
        <dbReference type="ChEBI" id="CHEBI:57540"/>
        <dbReference type="ChEBI" id="CHEBI:57945"/>
        <dbReference type="EC" id="1.1.1.85"/>
    </reaction>
</comment>
<comment type="caution">
    <text evidence="20">The sequence shown here is derived from an EMBL/GenBank/DDBJ whole genome shotgun (WGS) entry which is preliminary data.</text>
</comment>
<dbReference type="InterPro" id="IPR004429">
    <property type="entry name" value="Isopropylmalate_DH"/>
</dbReference>
<evidence type="ECO:0000256" key="18">
    <source>
        <dbReference type="ARBA" id="ARBA00033138"/>
    </source>
</evidence>
<evidence type="ECO:0000256" key="11">
    <source>
        <dbReference type="ARBA" id="ARBA00022723"/>
    </source>
</evidence>
<name>A0A930UHC9_9GAMM</name>
<dbReference type="PANTHER" id="PTHR42979:SF1">
    <property type="entry name" value="3-ISOPROPYLMALATE DEHYDROGENASE"/>
    <property type="match status" value="1"/>
</dbReference>
<evidence type="ECO:0000256" key="7">
    <source>
        <dbReference type="ARBA" id="ARBA00013101"/>
    </source>
</evidence>
<dbReference type="SUPFAM" id="SSF53659">
    <property type="entry name" value="Isocitrate/Isopropylmalate dehydrogenase-like"/>
    <property type="match status" value="1"/>
</dbReference>
<dbReference type="EMBL" id="JADHEI010000033">
    <property type="protein sequence ID" value="MBF2735141.1"/>
    <property type="molecule type" value="Genomic_DNA"/>
</dbReference>
<dbReference type="GO" id="GO:0000287">
    <property type="term" value="F:magnesium ion binding"/>
    <property type="evidence" value="ECO:0007669"/>
    <property type="project" value="InterPro"/>
</dbReference>
<dbReference type="InterPro" id="IPR024084">
    <property type="entry name" value="IsoPropMal-DH-like_dom"/>
</dbReference>
<comment type="pathway">
    <text evidence="4">Amino-acid biosynthesis; L-leucine biosynthesis; L-leucine from 3-methyl-2-oxobutanoate: step 3/4.</text>
</comment>
<evidence type="ECO:0000256" key="3">
    <source>
        <dbReference type="ARBA" id="ARBA00001946"/>
    </source>
</evidence>
<dbReference type="FunFam" id="3.40.718.10:FF:000006">
    <property type="entry name" value="3-isopropylmalate dehydrogenase"/>
    <property type="match status" value="1"/>
</dbReference>
<evidence type="ECO:0000256" key="4">
    <source>
        <dbReference type="ARBA" id="ARBA00004762"/>
    </source>
</evidence>
<reference evidence="20" key="1">
    <citation type="submission" date="2020-10" db="EMBL/GenBank/DDBJ databases">
        <title>An improved Amphimedon queenslandica hologenome assembly reveals how three proteobacterial symbionts can extend the metabolic phenotypic of their marine sponge host.</title>
        <authorList>
            <person name="Degnan B."/>
            <person name="Degnan S."/>
            <person name="Xiang X."/>
        </authorList>
    </citation>
    <scope>NUCLEOTIDE SEQUENCE</scope>
    <source>
        <strain evidence="20">AqS2</strain>
    </source>
</reference>
<protein>
    <recommendedName>
        <fullName evidence="8">3-isopropylmalate dehydrogenase</fullName>
        <ecNumber evidence="7">1.1.1.85</ecNumber>
    </recommendedName>
    <alternativeName>
        <fullName evidence="18">3-IPM-DH</fullName>
    </alternativeName>
    <alternativeName>
        <fullName evidence="17">Beta-IPM dehydrogenase</fullName>
    </alternativeName>
</protein>
<evidence type="ECO:0000259" key="19">
    <source>
        <dbReference type="SMART" id="SM01329"/>
    </source>
</evidence>
<dbReference type="PROSITE" id="PS00470">
    <property type="entry name" value="IDH_IMDH"/>
    <property type="match status" value="1"/>
</dbReference>
<organism evidence="20 21">
    <name type="scientific">Candidatus Amphirhobacter heronislandensis</name>
    <dbReference type="NCBI Taxonomy" id="1732024"/>
    <lineage>
        <taxon>Bacteria</taxon>
        <taxon>Pseudomonadati</taxon>
        <taxon>Pseudomonadota</taxon>
        <taxon>Gammaproteobacteria</taxon>
        <taxon>Candidatus Tethybacterales</taxon>
        <taxon>Candidatus Tethybacteraceae</taxon>
        <taxon>Candidatus Amphirhobacter</taxon>
    </lineage>
</organism>
<evidence type="ECO:0000256" key="6">
    <source>
        <dbReference type="ARBA" id="ARBA00011738"/>
    </source>
</evidence>
<comment type="cofactor">
    <cofactor evidence="2">
        <name>Mn(2+)</name>
        <dbReference type="ChEBI" id="CHEBI:29035"/>
    </cofactor>
</comment>
<keyword evidence="21" id="KW-1185">Reference proteome</keyword>
<proteinExistence type="inferred from homology"/>
<keyword evidence="12" id="KW-0460">Magnesium</keyword>
<comment type="similarity">
    <text evidence="5">Belongs to the isocitrate and isopropylmalate dehydrogenases family. LeuB type 1 subfamily.</text>
</comment>
<keyword evidence="13" id="KW-0560">Oxidoreductase</keyword>
<dbReference type="EC" id="1.1.1.85" evidence="7"/>
<dbReference type="SMART" id="SM01329">
    <property type="entry name" value="Iso_dh"/>
    <property type="match status" value="1"/>
</dbReference>
<evidence type="ECO:0000256" key="8">
    <source>
        <dbReference type="ARBA" id="ARBA00019276"/>
    </source>
</evidence>
<dbReference type="GO" id="GO:0003862">
    <property type="term" value="F:3-isopropylmalate dehydrogenase activity"/>
    <property type="evidence" value="ECO:0007669"/>
    <property type="project" value="UniProtKB-EC"/>
</dbReference>
<comment type="subunit">
    <text evidence="6">Homodimer.</text>
</comment>
<sequence>ASRPPTASRAWSPSRSATWWAQRPEKGLLGLRAGLGVYANLRPAAIRDDLLGASSLKEEVARGMDVLIVRELIGGIYFSEPRGVEGDGDERAAYNTMRYSVGEVRRIAKVAFEAAQKRGGRLCSVDKANVLEVSRLWRETVTAMAAGYPEVELRHMYVDNAAMQLVANPNQFDVIVTGNIFGDILSDLAAELAGSIGMLPSGSLGEGVGLFEPVHGSAPDIAGADKANPCAAFMSLSMAFDFALGQPALGDAVRDAIGDVLGEGLRTADIARPGEAAVGCAAMGAAIVKRSLQRIERL</sequence>
<gene>
    <name evidence="20" type="ORF">ISN26_03515</name>
</gene>
<evidence type="ECO:0000256" key="15">
    <source>
        <dbReference type="ARBA" id="ARBA00023211"/>
    </source>
</evidence>
<dbReference type="GO" id="GO:0005829">
    <property type="term" value="C:cytosol"/>
    <property type="evidence" value="ECO:0007669"/>
    <property type="project" value="TreeGrafter"/>
</dbReference>